<name>A0A0M3I0A2_ASCLU</name>
<organism evidence="3 4">
    <name type="scientific">Ascaris lumbricoides</name>
    <name type="common">Giant roundworm</name>
    <dbReference type="NCBI Taxonomy" id="6252"/>
    <lineage>
        <taxon>Eukaryota</taxon>
        <taxon>Metazoa</taxon>
        <taxon>Ecdysozoa</taxon>
        <taxon>Nematoda</taxon>
        <taxon>Chromadorea</taxon>
        <taxon>Rhabditida</taxon>
        <taxon>Spirurina</taxon>
        <taxon>Ascaridomorpha</taxon>
        <taxon>Ascaridoidea</taxon>
        <taxon>Ascarididae</taxon>
        <taxon>Ascaris</taxon>
    </lineage>
</organism>
<dbReference type="Proteomes" id="UP000036681">
    <property type="component" value="Unplaced"/>
</dbReference>
<keyword evidence="3" id="KW-1185">Reference proteome</keyword>
<feature type="domain" description="DUF5641" evidence="2">
    <location>
        <begin position="141"/>
        <end position="196"/>
    </location>
</feature>
<protein>
    <submittedName>
        <fullName evidence="4">DUF5641 domain-containing protein</fullName>
    </submittedName>
</protein>
<sequence>MDSLICMSGNTRGAPRNRWRFISPQPGRTPAMLHSAEGTPTRNNLRQRHQHGTHGKKLEGHTGCVLITVDLHHRIRTLARRMEAVLNERPITYVESDEIQVIRPIDYLHPRAHLSVHVERTNEGPKFNPQPPNTRQQLLEQWSKAQGCRNKFWKIWSREYLQLLRERDPRYHKRRRLQEHRIHRVGEIVLLSDTTASRAFGVWQKSLGSQSDQTTEYELLQSNVPQVAPSYVLLHSCTLSKYRRMKLNKQKSGRGKLPVYAILIRMPMVHSGPH</sequence>
<accession>A0A0M3I0A2</accession>
<reference evidence="4" key="1">
    <citation type="submission" date="2017-02" db="UniProtKB">
        <authorList>
            <consortium name="WormBaseParasite"/>
        </authorList>
    </citation>
    <scope>IDENTIFICATION</scope>
</reference>
<evidence type="ECO:0000313" key="4">
    <source>
        <dbReference type="WBParaSite" id="ALUE_0000952001-mRNA-1"/>
    </source>
</evidence>
<dbReference type="Pfam" id="PF18701">
    <property type="entry name" value="DUF5641"/>
    <property type="match status" value="1"/>
</dbReference>
<proteinExistence type="predicted"/>
<dbReference type="AlphaFoldDB" id="A0A0M3I0A2"/>
<feature type="compositionally biased region" description="Basic residues" evidence="1">
    <location>
        <begin position="45"/>
        <end position="55"/>
    </location>
</feature>
<evidence type="ECO:0000313" key="3">
    <source>
        <dbReference type="Proteomes" id="UP000036681"/>
    </source>
</evidence>
<feature type="region of interest" description="Disordered" evidence="1">
    <location>
        <begin position="36"/>
        <end position="57"/>
    </location>
</feature>
<evidence type="ECO:0000256" key="1">
    <source>
        <dbReference type="SAM" id="MobiDB-lite"/>
    </source>
</evidence>
<evidence type="ECO:0000259" key="2">
    <source>
        <dbReference type="Pfam" id="PF18701"/>
    </source>
</evidence>
<dbReference type="InterPro" id="IPR040676">
    <property type="entry name" value="DUF5641"/>
</dbReference>
<dbReference type="WBParaSite" id="ALUE_0000952001-mRNA-1">
    <property type="protein sequence ID" value="ALUE_0000952001-mRNA-1"/>
    <property type="gene ID" value="ALUE_0000952001"/>
</dbReference>